<keyword evidence="3" id="KW-0902">Two-component regulatory system</keyword>
<dbReference type="SMART" id="SM00448">
    <property type="entry name" value="REC"/>
    <property type="match status" value="1"/>
</dbReference>
<dbReference type="InterPro" id="IPR010402">
    <property type="entry name" value="CCT_domain"/>
</dbReference>
<dbReference type="InterPro" id="IPR045279">
    <property type="entry name" value="ARR-like"/>
</dbReference>
<feature type="compositionally biased region" description="Polar residues" evidence="10">
    <location>
        <begin position="210"/>
        <end position="220"/>
    </location>
</feature>
<dbReference type="GO" id="GO:0000160">
    <property type="term" value="P:phosphorelay signal transduction system"/>
    <property type="evidence" value="ECO:0007669"/>
    <property type="project" value="UniProtKB-KW"/>
</dbReference>
<organism evidence="13">
    <name type="scientific">Sesamum latifolium</name>
    <dbReference type="NCBI Taxonomy" id="2727402"/>
    <lineage>
        <taxon>Eukaryota</taxon>
        <taxon>Viridiplantae</taxon>
        <taxon>Streptophyta</taxon>
        <taxon>Embryophyta</taxon>
        <taxon>Tracheophyta</taxon>
        <taxon>Spermatophyta</taxon>
        <taxon>Magnoliopsida</taxon>
        <taxon>eudicotyledons</taxon>
        <taxon>Gunneridae</taxon>
        <taxon>Pentapetalae</taxon>
        <taxon>asterids</taxon>
        <taxon>lamiids</taxon>
        <taxon>Lamiales</taxon>
        <taxon>Pedaliaceae</taxon>
        <taxon>Sesamum</taxon>
    </lineage>
</organism>
<feature type="compositionally biased region" description="Polar residues" evidence="10">
    <location>
        <begin position="616"/>
        <end position="655"/>
    </location>
</feature>
<accession>A0AAW2T731</accession>
<evidence type="ECO:0000256" key="7">
    <source>
        <dbReference type="ARBA" id="ARBA00023242"/>
    </source>
</evidence>
<feature type="domain" description="CCT" evidence="12">
    <location>
        <begin position="675"/>
        <end position="717"/>
    </location>
</feature>
<evidence type="ECO:0000256" key="4">
    <source>
        <dbReference type="ARBA" id="ARBA00023015"/>
    </source>
</evidence>
<evidence type="ECO:0000256" key="1">
    <source>
        <dbReference type="ARBA" id="ARBA00004123"/>
    </source>
</evidence>
<feature type="compositionally biased region" description="Polar residues" evidence="10">
    <location>
        <begin position="481"/>
        <end position="492"/>
    </location>
</feature>
<feature type="region of interest" description="Disordered" evidence="10">
    <location>
        <begin position="17"/>
        <end position="44"/>
    </location>
</feature>
<keyword evidence="7 9" id="KW-0539">Nucleus</keyword>
<evidence type="ECO:0000256" key="8">
    <source>
        <dbReference type="PROSITE-ProRule" id="PRU00169"/>
    </source>
</evidence>
<reference evidence="13" key="2">
    <citation type="journal article" date="2024" name="Plant">
        <title>Genomic evolution and insights into agronomic trait innovations of Sesamum species.</title>
        <authorList>
            <person name="Miao H."/>
            <person name="Wang L."/>
            <person name="Qu L."/>
            <person name="Liu H."/>
            <person name="Sun Y."/>
            <person name="Le M."/>
            <person name="Wang Q."/>
            <person name="Wei S."/>
            <person name="Zheng Y."/>
            <person name="Lin W."/>
            <person name="Duan Y."/>
            <person name="Cao H."/>
            <person name="Xiong S."/>
            <person name="Wang X."/>
            <person name="Wei L."/>
            <person name="Li C."/>
            <person name="Ma Q."/>
            <person name="Ju M."/>
            <person name="Zhao R."/>
            <person name="Li G."/>
            <person name="Mu C."/>
            <person name="Tian Q."/>
            <person name="Mei H."/>
            <person name="Zhang T."/>
            <person name="Gao T."/>
            <person name="Zhang H."/>
        </authorList>
    </citation>
    <scope>NUCLEOTIDE SEQUENCE</scope>
    <source>
        <strain evidence="13">KEN1</strain>
    </source>
</reference>
<evidence type="ECO:0000256" key="9">
    <source>
        <dbReference type="PROSITE-ProRule" id="PRU00357"/>
    </source>
</evidence>
<dbReference type="Pfam" id="PF06203">
    <property type="entry name" value="CCT"/>
    <property type="match status" value="1"/>
</dbReference>
<dbReference type="GO" id="GO:0048511">
    <property type="term" value="P:rhythmic process"/>
    <property type="evidence" value="ECO:0007669"/>
    <property type="project" value="UniProtKB-KW"/>
</dbReference>
<evidence type="ECO:0000256" key="2">
    <source>
        <dbReference type="ARBA" id="ARBA00010330"/>
    </source>
</evidence>
<dbReference type="GO" id="GO:0005634">
    <property type="term" value="C:nucleus"/>
    <property type="evidence" value="ECO:0007669"/>
    <property type="project" value="UniProtKB-SubCell"/>
</dbReference>
<dbReference type="AlphaFoldDB" id="A0AAW2T731"/>
<sequence length="730" mass="81011">MGEVVVGGEGGMELEVEEREVGTEKQTITAEGGNGGGDTAAEPAAGSATSVVRWERFLPKMVVRVLLVEADDSTRQIIAALLRKCSYRVAAVPDGLKAWEVLKGRPRTIDLILTEVELPSISGYALLTLIMEHEVCKNIPVIMMSSQDSVSTVYKCMLRGATDFLVKPVRKNELRNLWQHVWRKQASSTGAGLGPPDLSIAQQKDEDTSENNPLSNHSSGYISTIQKNRECIEKGSDIQSSCSKPELEIEGEDSEQVDCFSQPKSTKCLSDDFNIPTQEGCHQESRKQRADDDETEESQAVPKVDAYYAITREEKNSDDGREEVNATVQVSEKNVLDNSTKEAIDLIGAFDNHLKGTFGSAPSNFSTNKFDNLPQLDLSLKRYHPSGHVTQVNDERHRLNHSGASAFSSFVGIEMGMKSVKNLYVLMPSTKKYDLKIVEEKHRYINKPLPLRNCTSPSTCNQSKDHDTNSEKQQSREYNSDTHGPTISSQKHVSVATVQTGQPEMTFSYSQNREISHPIPVRGVRFEDILKDYGSVMPPTYRAQSCQSPLPSPGAAHHSESLPRLNPFYSSDCQPSSSQQFHNLMNQRISNPIDQTDNKHDHKLENMEDPGHVSPANDQSGTSSFCNSNASHHQSTGSGSNSKINVISGNKTPSECGNEESFHVHEGSSHRSMQREAALTKFRMKRKDRCFEKKVRYESRKKLAEQRPRVKGQFVRQVPNDPQPGNSSAG</sequence>
<feature type="compositionally biased region" description="Polar residues" evidence="10">
    <location>
        <begin position="453"/>
        <end position="462"/>
    </location>
</feature>
<feature type="domain" description="Response regulatory" evidence="11">
    <location>
        <begin position="64"/>
        <end position="182"/>
    </location>
</feature>
<feature type="compositionally biased region" description="Basic and acidic residues" evidence="10">
    <location>
        <begin position="281"/>
        <end position="290"/>
    </location>
</feature>
<feature type="region of interest" description="Disordered" evidence="10">
    <location>
        <begin position="187"/>
        <end position="220"/>
    </location>
</feature>
<dbReference type="CDD" id="cd17582">
    <property type="entry name" value="psREC_PRR"/>
    <property type="match status" value="1"/>
</dbReference>
<evidence type="ECO:0000256" key="6">
    <source>
        <dbReference type="ARBA" id="ARBA00023163"/>
    </source>
</evidence>
<evidence type="ECO:0000256" key="5">
    <source>
        <dbReference type="ARBA" id="ARBA00023108"/>
    </source>
</evidence>
<dbReference type="PROSITE" id="PS50110">
    <property type="entry name" value="RESPONSE_REGULATORY"/>
    <property type="match status" value="1"/>
</dbReference>
<comment type="caution">
    <text evidence="13">The sequence shown here is derived from an EMBL/GenBank/DDBJ whole genome shotgun (WGS) entry which is preliminary data.</text>
</comment>
<evidence type="ECO:0000313" key="13">
    <source>
        <dbReference type="EMBL" id="KAL0400529.1"/>
    </source>
</evidence>
<keyword evidence="5" id="KW-0090">Biological rhythms</keyword>
<evidence type="ECO:0000259" key="11">
    <source>
        <dbReference type="PROSITE" id="PS50110"/>
    </source>
</evidence>
<feature type="compositionally biased region" description="Polar residues" evidence="10">
    <location>
        <begin position="568"/>
        <end position="578"/>
    </location>
</feature>
<dbReference type="PANTHER" id="PTHR43874:SF95">
    <property type="entry name" value="TWO-COMPONENT RESPONSE REGULATOR-LIKE APRR5"/>
    <property type="match status" value="1"/>
</dbReference>
<dbReference type="InterPro" id="IPR001789">
    <property type="entry name" value="Sig_transdc_resp-reg_receiver"/>
</dbReference>
<protein>
    <submittedName>
        <fullName evidence="13">Two-component response regulator-like APRR5</fullName>
    </submittedName>
</protein>
<dbReference type="Gene3D" id="3.40.50.2300">
    <property type="match status" value="1"/>
</dbReference>
<feature type="compositionally biased region" description="Basic and acidic residues" evidence="10">
    <location>
        <begin position="463"/>
        <end position="480"/>
    </location>
</feature>
<evidence type="ECO:0000256" key="10">
    <source>
        <dbReference type="SAM" id="MobiDB-lite"/>
    </source>
</evidence>
<feature type="compositionally biased region" description="Basic and acidic residues" evidence="10">
    <location>
        <begin position="698"/>
        <end position="708"/>
    </location>
</feature>
<dbReference type="PROSITE" id="PS51017">
    <property type="entry name" value="CCT"/>
    <property type="match status" value="1"/>
</dbReference>
<dbReference type="SUPFAM" id="SSF52172">
    <property type="entry name" value="CheY-like"/>
    <property type="match status" value="1"/>
</dbReference>
<evidence type="ECO:0000259" key="12">
    <source>
        <dbReference type="PROSITE" id="PS51017"/>
    </source>
</evidence>
<dbReference type="GO" id="GO:0009736">
    <property type="term" value="P:cytokinin-activated signaling pathway"/>
    <property type="evidence" value="ECO:0007669"/>
    <property type="project" value="InterPro"/>
</dbReference>
<name>A0AAW2T731_9LAMI</name>
<keyword evidence="4" id="KW-0805">Transcription regulation</keyword>
<feature type="region of interest" description="Disordered" evidence="10">
    <location>
        <begin position="698"/>
        <end position="730"/>
    </location>
</feature>
<comment type="similarity">
    <text evidence="2">Belongs to the ARR-like family.</text>
</comment>
<keyword evidence="6" id="KW-0804">Transcription</keyword>
<feature type="region of interest" description="Disordered" evidence="10">
    <location>
        <begin position="540"/>
        <end position="578"/>
    </location>
</feature>
<feature type="compositionally biased region" description="Basic and acidic residues" evidence="10">
    <location>
        <begin position="596"/>
        <end position="611"/>
    </location>
</feature>
<reference evidence="13" key="1">
    <citation type="submission" date="2020-06" db="EMBL/GenBank/DDBJ databases">
        <authorList>
            <person name="Li T."/>
            <person name="Hu X."/>
            <person name="Zhang T."/>
            <person name="Song X."/>
            <person name="Zhang H."/>
            <person name="Dai N."/>
            <person name="Sheng W."/>
            <person name="Hou X."/>
            <person name="Wei L."/>
        </authorList>
    </citation>
    <scope>NUCLEOTIDE SEQUENCE</scope>
    <source>
        <strain evidence="13">KEN1</strain>
        <tissue evidence="13">Leaf</tissue>
    </source>
</reference>
<proteinExistence type="inferred from homology"/>
<feature type="region of interest" description="Disordered" evidence="10">
    <location>
        <begin position="448"/>
        <end position="492"/>
    </location>
</feature>
<gene>
    <name evidence="13" type="ORF">Slati_4082800</name>
</gene>
<dbReference type="EMBL" id="JACGWN010000015">
    <property type="protein sequence ID" value="KAL0400529.1"/>
    <property type="molecule type" value="Genomic_DNA"/>
</dbReference>
<dbReference type="Pfam" id="PF00072">
    <property type="entry name" value="Response_reg"/>
    <property type="match status" value="1"/>
</dbReference>
<dbReference type="InterPro" id="IPR011006">
    <property type="entry name" value="CheY-like_superfamily"/>
</dbReference>
<evidence type="ECO:0000256" key="3">
    <source>
        <dbReference type="ARBA" id="ARBA00023012"/>
    </source>
</evidence>
<feature type="compositionally biased region" description="Basic and acidic residues" evidence="10">
    <location>
        <begin position="660"/>
        <end position="669"/>
    </location>
</feature>
<feature type="region of interest" description="Disordered" evidence="10">
    <location>
        <begin position="270"/>
        <end position="300"/>
    </location>
</feature>
<dbReference type="PANTHER" id="PTHR43874">
    <property type="entry name" value="TWO-COMPONENT RESPONSE REGULATOR"/>
    <property type="match status" value="1"/>
</dbReference>
<comment type="subcellular location">
    <subcellularLocation>
        <location evidence="1 9">Nucleus</location>
    </subcellularLocation>
</comment>
<feature type="region of interest" description="Disordered" evidence="10">
    <location>
        <begin position="591"/>
        <end position="675"/>
    </location>
</feature>
<comment type="caution">
    <text evidence="8">Lacks conserved residue(s) required for the propagation of feature annotation.</text>
</comment>